<evidence type="ECO:0000256" key="9">
    <source>
        <dbReference type="SAM" id="Phobius"/>
    </source>
</evidence>
<evidence type="ECO:0000313" key="13">
    <source>
        <dbReference type="EMBL" id="CAD7432340.1"/>
    </source>
</evidence>
<dbReference type="SUPFAM" id="SSF53850">
    <property type="entry name" value="Periplasmic binding protein-like II"/>
    <property type="match status" value="2"/>
</dbReference>
<comment type="subcellular location">
    <subcellularLocation>
        <location evidence="1">Cell membrane</location>
        <topology evidence="1">Multi-pass membrane protein</topology>
    </subcellularLocation>
</comment>
<evidence type="ECO:0000256" key="4">
    <source>
        <dbReference type="ARBA" id="ARBA00022692"/>
    </source>
</evidence>
<dbReference type="GO" id="GO:0005886">
    <property type="term" value="C:plasma membrane"/>
    <property type="evidence" value="ECO:0007669"/>
    <property type="project" value="UniProtKB-SubCell"/>
</dbReference>
<evidence type="ECO:0000259" key="11">
    <source>
        <dbReference type="Pfam" id="PF15803"/>
    </source>
</evidence>
<comment type="similarity">
    <text evidence="2">Belongs to the glutamate-gated ion channel (TC 1.A.10.1) family.</text>
</comment>
<evidence type="ECO:0000259" key="10">
    <source>
        <dbReference type="Pfam" id="PF00060"/>
    </source>
</evidence>
<dbReference type="GO" id="GO:0050906">
    <property type="term" value="P:detection of stimulus involved in sensory perception"/>
    <property type="evidence" value="ECO:0007669"/>
    <property type="project" value="UniProtKB-ARBA"/>
</dbReference>
<evidence type="ECO:0000256" key="5">
    <source>
        <dbReference type="ARBA" id="ARBA00022989"/>
    </source>
</evidence>
<dbReference type="InterPro" id="IPR031625">
    <property type="entry name" value="SCNM1_acidic"/>
</dbReference>
<evidence type="ECO:0000256" key="7">
    <source>
        <dbReference type="ARBA" id="ARBA00023170"/>
    </source>
</evidence>
<evidence type="ECO:0000256" key="2">
    <source>
        <dbReference type="ARBA" id="ARBA00008685"/>
    </source>
</evidence>
<feature type="transmembrane region" description="Helical" evidence="9">
    <location>
        <begin position="707"/>
        <end position="725"/>
    </location>
</feature>
<keyword evidence="6 9" id="KW-0472">Membrane</keyword>
<organism evidence="13">
    <name type="scientific">Timema monikensis</name>
    <dbReference type="NCBI Taxonomy" id="170555"/>
    <lineage>
        <taxon>Eukaryota</taxon>
        <taxon>Metazoa</taxon>
        <taxon>Ecdysozoa</taxon>
        <taxon>Arthropoda</taxon>
        <taxon>Hexapoda</taxon>
        <taxon>Insecta</taxon>
        <taxon>Pterygota</taxon>
        <taxon>Neoptera</taxon>
        <taxon>Polyneoptera</taxon>
        <taxon>Phasmatodea</taxon>
        <taxon>Timematodea</taxon>
        <taxon>Timematoidea</taxon>
        <taxon>Timematidae</taxon>
        <taxon>Timema</taxon>
    </lineage>
</organism>
<dbReference type="PANTHER" id="PTHR42643">
    <property type="entry name" value="IONOTROPIC RECEPTOR 20A-RELATED"/>
    <property type="match status" value="1"/>
</dbReference>
<keyword evidence="3" id="KW-1003">Cell membrane</keyword>
<dbReference type="InterPro" id="IPR031622">
    <property type="entry name" value="Znf-SCNM1"/>
</dbReference>
<dbReference type="Gene3D" id="1.10.287.70">
    <property type="match status" value="2"/>
</dbReference>
<dbReference type="Pfam" id="PF00060">
    <property type="entry name" value="Lig_chan"/>
    <property type="match status" value="1"/>
</dbReference>
<dbReference type="InterPro" id="IPR001320">
    <property type="entry name" value="Iontro_rcpt_C"/>
</dbReference>
<feature type="domain" description="Sodium channel modifier 1 zinc-finger" evidence="11">
    <location>
        <begin position="974"/>
        <end position="999"/>
    </location>
</feature>
<dbReference type="GO" id="GO:0015276">
    <property type="term" value="F:ligand-gated monoatomic ion channel activity"/>
    <property type="evidence" value="ECO:0007669"/>
    <property type="project" value="InterPro"/>
</dbReference>
<dbReference type="Pfam" id="PF15805">
    <property type="entry name" value="SCNM1_acidic"/>
    <property type="match status" value="1"/>
</dbReference>
<dbReference type="PANTHER" id="PTHR42643:SF24">
    <property type="entry name" value="IONOTROPIC RECEPTOR 60A"/>
    <property type="match status" value="1"/>
</dbReference>
<sequence>MGSLYARINYKVEQLSNKQNKSRDSPKDSKYQILNVGNGSVYGKWERERSFETTNPKLSESVNISLYECPPFVTYHQLDNNRSGVRYDGIEVRMIRAILGERIVNWKPLPDVLSKISNHTEVSLELQRGHADVGLCSMWLTNGRLAKIDMTIPWERVSLTFLVPRPKRLPSRMILYLAWDGKSWRNFLISVISFVLVLWMFSKTSPGETVQLKLINGFFNVVAISVTNSPSANPLPNSLGVLFLSWSFFSLLATTSYSTEYTSLLASPPYSSSVDNVRELVNEGLYWGDVIDGVKGMLHYTDDKYIVEFVSRFRLETGEGQREERVARGDYALFSQVMEDLLVESNLLSVTVRRKMMVMKEPLMTLHISIGLRKNSRYKRLFDEKISWMAEAGLINHWREDVVRRYRLYYMKDMFRILVDQDEPEPLSTESLEGAFHLVCLGLILSGVVFILELGAVDRIEPYNLKLPSLMKLLLAVESVKESRYDILNLGRGHLHEHGLRNISLKIRQWKYLKSDLLKDHREINISLFECPPFVIYLHSEEKRTEIEYDGIEVRMIRAILSGWKIIWRPLTDLPSNKTSISGYKKLYLDIRKRKSDVALCSLWMTYGRMTVIDMTIPWERLLLTFLVPRPKKLPAGMLICLAWSGDSWRNFLFSLIFFTIVLWLFSKISPGKNSHENIVIMIFDIIAISVGNSPSSATSLPNCLRILFLSWALLSLLAMTSYSTQYTSLLSSPPYSSPIDSVEDLVTKGLYWGEDTFGHDAKLRYTEDKYILEFADRFRLETDKGQREDRVSRGDYAIFSQVLSGILIEENSMSETVLSSVRMMQQPLIALPIAIGLQKDSPYKPFFDEKIYQMIETGLIDYWGKCLARKYNLFPLSQTTDEPEPLRFTRGNRNKIRQALSDGRPSSRILKGSIFGFLYEPISGDSLLIMAFKRDGDDTDLLQNLKHRRVSDLLSNFVPDDEATLLRNGRLTCLVCHHRPIFDTLSTLAMHRKGKKHLYELGKYLACKRSHELKQLKEDHRDFVRTGVVSVEPLPIPPAQTKLLAHGVPYSSCVRRKTSVLGRKPVLGVSCTPEFDVSLSGVTTVAKPSANSQVRKYLKGLWKKRSLEKTVAKCRENYGGKLEHRNIKDAGTESSVLKNGQEVRTESVLIRASEATTDRFQDIGAPRSASIAAQKEASHYIQLRMSGWIKDTKGNWVKDPEAEFDSDEDEPPPLST</sequence>
<dbReference type="Pfam" id="PF15803">
    <property type="entry name" value="zf-SCNM1"/>
    <property type="match status" value="1"/>
</dbReference>
<evidence type="ECO:0000256" key="1">
    <source>
        <dbReference type="ARBA" id="ARBA00004651"/>
    </source>
</evidence>
<dbReference type="InterPro" id="IPR052192">
    <property type="entry name" value="Insect_Ionotropic_Sensory_Rcpt"/>
</dbReference>
<accession>A0A7R9EFP0</accession>
<keyword evidence="4 9" id="KW-0812">Transmembrane</keyword>
<feature type="transmembrane region" description="Helical" evidence="9">
    <location>
        <begin position="678"/>
        <end position="695"/>
    </location>
</feature>
<evidence type="ECO:0000256" key="8">
    <source>
        <dbReference type="ARBA" id="ARBA00023180"/>
    </source>
</evidence>
<dbReference type="EMBL" id="OB795507">
    <property type="protein sequence ID" value="CAD7432340.1"/>
    <property type="molecule type" value="Genomic_DNA"/>
</dbReference>
<protein>
    <submittedName>
        <fullName evidence="13">Uncharacterized protein</fullName>
    </submittedName>
</protein>
<proteinExistence type="inferred from homology"/>
<reference evidence="13" key="1">
    <citation type="submission" date="2020-11" db="EMBL/GenBank/DDBJ databases">
        <authorList>
            <person name="Tran Van P."/>
        </authorList>
    </citation>
    <scope>NUCLEOTIDE SEQUENCE</scope>
</reference>
<name>A0A7R9EFP0_9NEOP</name>
<dbReference type="Gene3D" id="3.40.190.10">
    <property type="entry name" value="Periplasmic binding protein-like II"/>
    <property type="match status" value="2"/>
</dbReference>
<keyword evidence="5 9" id="KW-1133">Transmembrane helix</keyword>
<dbReference type="AlphaFoldDB" id="A0A7R9EFP0"/>
<feature type="domain" description="Sodium channel modifier 1 acidic C-terminal" evidence="12">
    <location>
        <begin position="1175"/>
        <end position="1216"/>
    </location>
</feature>
<evidence type="ECO:0000256" key="3">
    <source>
        <dbReference type="ARBA" id="ARBA00022475"/>
    </source>
</evidence>
<feature type="domain" description="Ionotropic glutamate receptor C-terminal" evidence="10">
    <location>
        <begin position="647"/>
        <end position="750"/>
    </location>
</feature>
<keyword evidence="8" id="KW-0325">Glycoprotein</keyword>
<evidence type="ECO:0000259" key="12">
    <source>
        <dbReference type="Pfam" id="PF15805"/>
    </source>
</evidence>
<evidence type="ECO:0000256" key="6">
    <source>
        <dbReference type="ARBA" id="ARBA00023136"/>
    </source>
</evidence>
<gene>
    <name evidence="13" type="ORF">TMSB3V08_LOCUS9050</name>
</gene>
<feature type="transmembrane region" description="Helical" evidence="9">
    <location>
        <begin position="648"/>
        <end position="666"/>
    </location>
</feature>
<keyword evidence="7" id="KW-0675">Receptor</keyword>
<feature type="transmembrane region" description="Helical" evidence="9">
    <location>
        <begin position="435"/>
        <end position="457"/>
    </location>
</feature>